<evidence type="ECO:0000313" key="3">
    <source>
        <dbReference type="EMBL" id="MBO0331851.1"/>
    </source>
</evidence>
<proteinExistence type="inferred from homology"/>
<sequence>MKTIVYATDYSPASIAALLYADGITKVLGVRMVLTHVYQLSAILGSTAEKAFPELSTASKNQERKKLKNFYEKYVGKVEDGSLVRFEPVEHTSVVKGIVTKAMDWHAFAIFMGMKMENKLREVIVGSTIRSLFGTSPCPVWAIPSDTIYAPLETIVYASDFEEEDIYAIRSLAKMASPFRAEIRIVHIATEQEFTGATQMDWFREFLGKELSYKHIRFELLLSNNVQNRLVSYLKEEDVDLLVMLEREDKSFLKKWLRTDMVNKMESYGKIPLLVFREQNHQIFYFTPSYE</sequence>
<dbReference type="SUPFAM" id="SSF52402">
    <property type="entry name" value="Adenine nucleotide alpha hydrolases-like"/>
    <property type="match status" value="2"/>
</dbReference>
<evidence type="ECO:0000259" key="2">
    <source>
        <dbReference type="Pfam" id="PF00582"/>
    </source>
</evidence>
<organism evidence="3 4">
    <name type="scientific">[Muricauda] lutisoli</name>
    <dbReference type="NCBI Taxonomy" id="2816035"/>
    <lineage>
        <taxon>Bacteria</taxon>
        <taxon>Pseudomonadati</taxon>
        <taxon>Bacteroidota</taxon>
        <taxon>Flavobacteriia</taxon>
        <taxon>Flavobacteriales</taxon>
        <taxon>Flavobacteriaceae</taxon>
        <taxon>Allomuricauda</taxon>
    </lineage>
</organism>
<evidence type="ECO:0000256" key="1">
    <source>
        <dbReference type="ARBA" id="ARBA00008791"/>
    </source>
</evidence>
<protein>
    <submittedName>
        <fullName evidence="3">Universal stress protein</fullName>
    </submittedName>
</protein>
<name>A0ABS3F013_9FLAO</name>
<keyword evidence="4" id="KW-1185">Reference proteome</keyword>
<accession>A0ABS3F013</accession>
<reference evidence="3 4" key="1">
    <citation type="submission" date="2021-03" db="EMBL/GenBank/DDBJ databases">
        <title>Muricauda sp. CAU 1631 isolated from Incheon.</title>
        <authorList>
            <person name="Kim W."/>
        </authorList>
    </citation>
    <scope>NUCLEOTIDE SEQUENCE [LARGE SCALE GENOMIC DNA]</scope>
    <source>
        <strain evidence="3 4">CAU 1631</strain>
    </source>
</reference>
<comment type="caution">
    <text evidence="3">The sequence shown here is derived from an EMBL/GenBank/DDBJ whole genome shotgun (WGS) entry which is preliminary data.</text>
</comment>
<dbReference type="InterPro" id="IPR014729">
    <property type="entry name" value="Rossmann-like_a/b/a_fold"/>
</dbReference>
<dbReference type="RefSeq" id="WP_207072185.1">
    <property type="nucleotide sequence ID" value="NZ_JAFLND010000004.1"/>
</dbReference>
<dbReference type="Proteomes" id="UP000664163">
    <property type="component" value="Unassembled WGS sequence"/>
</dbReference>
<dbReference type="Pfam" id="PF00582">
    <property type="entry name" value="Usp"/>
    <property type="match status" value="1"/>
</dbReference>
<dbReference type="Gene3D" id="3.40.50.620">
    <property type="entry name" value="HUPs"/>
    <property type="match status" value="2"/>
</dbReference>
<dbReference type="CDD" id="cd00293">
    <property type="entry name" value="USP-like"/>
    <property type="match status" value="1"/>
</dbReference>
<dbReference type="EMBL" id="JAFLND010000004">
    <property type="protein sequence ID" value="MBO0331851.1"/>
    <property type="molecule type" value="Genomic_DNA"/>
</dbReference>
<feature type="domain" description="UspA" evidence="2">
    <location>
        <begin position="1"/>
        <end position="144"/>
    </location>
</feature>
<dbReference type="InterPro" id="IPR006016">
    <property type="entry name" value="UspA"/>
</dbReference>
<evidence type="ECO:0000313" key="4">
    <source>
        <dbReference type="Proteomes" id="UP000664163"/>
    </source>
</evidence>
<dbReference type="PANTHER" id="PTHR46268">
    <property type="entry name" value="STRESS RESPONSE PROTEIN NHAX"/>
    <property type="match status" value="1"/>
</dbReference>
<gene>
    <name evidence="3" type="ORF">J0X13_14935</name>
</gene>
<comment type="similarity">
    <text evidence="1">Belongs to the universal stress protein A family.</text>
</comment>
<dbReference type="PANTHER" id="PTHR46268:SF6">
    <property type="entry name" value="UNIVERSAL STRESS PROTEIN UP12"/>
    <property type="match status" value="1"/>
</dbReference>